<evidence type="ECO:0000259" key="8">
    <source>
        <dbReference type="SMART" id="SM00062"/>
    </source>
</evidence>
<dbReference type="InterPro" id="IPR001638">
    <property type="entry name" value="Solute-binding_3/MltF_N"/>
</dbReference>
<keyword evidence="10" id="KW-1185">Reference proteome</keyword>
<dbReference type="GO" id="GO:0016020">
    <property type="term" value="C:membrane"/>
    <property type="evidence" value="ECO:0007669"/>
    <property type="project" value="InterPro"/>
</dbReference>
<dbReference type="RefSeq" id="WP_184256262.1">
    <property type="nucleotide sequence ID" value="NZ_JACHIH010000007.1"/>
</dbReference>
<comment type="caution">
    <text evidence="9">The sequence shown here is derived from an EMBL/GenBank/DDBJ whole genome shotgun (WGS) entry which is preliminary data.</text>
</comment>
<evidence type="ECO:0000256" key="3">
    <source>
        <dbReference type="ARBA" id="ARBA00022448"/>
    </source>
</evidence>
<reference evidence="9 10" key="1">
    <citation type="submission" date="2020-08" db="EMBL/GenBank/DDBJ databases">
        <title>Genomic Encyclopedia of Type Strains, Phase IV (KMG-IV): sequencing the most valuable type-strain genomes for metagenomic binning, comparative biology and taxonomic classification.</title>
        <authorList>
            <person name="Goeker M."/>
        </authorList>
    </citation>
    <scope>NUCLEOTIDE SEQUENCE [LARGE SCALE GENOMIC DNA]</scope>
    <source>
        <strain evidence="9 10">DSM 12706</strain>
    </source>
</reference>
<dbReference type="Pfam" id="PF09084">
    <property type="entry name" value="NMT1"/>
    <property type="match status" value="1"/>
</dbReference>
<proteinExistence type="inferred from homology"/>
<keyword evidence="3" id="KW-0813">Transport</keyword>
<evidence type="ECO:0000256" key="4">
    <source>
        <dbReference type="ARBA" id="ARBA00022729"/>
    </source>
</evidence>
<dbReference type="Gene3D" id="3.40.190.10">
    <property type="entry name" value="Periplasmic binding protein-like II"/>
    <property type="match status" value="2"/>
</dbReference>
<evidence type="ECO:0000256" key="7">
    <source>
        <dbReference type="SAM" id="SignalP"/>
    </source>
</evidence>
<name>A0A7W7Z2R1_9BRAD</name>
<dbReference type="Proteomes" id="UP000542353">
    <property type="component" value="Unassembled WGS sequence"/>
</dbReference>
<dbReference type="NCBIfam" id="TIGR01728">
    <property type="entry name" value="SsuA_fam"/>
    <property type="match status" value="1"/>
</dbReference>
<evidence type="ECO:0000256" key="2">
    <source>
        <dbReference type="ARBA" id="ARBA00010742"/>
    </source>
</evidence>
<dbReference type="PANTHER" id="PTHR30024:SF42">
    <property type="entry name" value="ALIPHATIC SULFONATES-BINDING PROTEIN-RELATED"/>
    <property type="match status" value="1"/>
</dbReference>
<keyword evidence="4 7" id="KW-0732">Signal</keyword>
<dbReference type="AlphaFoldDB" id="A0A7W7Z2R1"/>
<dbReference type="SUPFAM" id="SSF53850">
    <property type="entry name" value="Periplasmic binding protein-like II"/>
    <property type="match status" value="1"/>
</dbReference>
<evidence type="ECO:0000313" key="10">
    <source>
        <dbReference type="Proteomes" id="UP000542353"/>
    </source>
</evidence>
<evidence type="ECO:0000313" key="9">
    <source>
        <dbReference type="EMBL" id="MBB5046912.1"/>
    </source>
</evidence>
<feature type="domain" description="Solute-binding protein family 3/N-terminal" evidence="8">
    <location>
        <begin position="33"/>
        <end position="252"/>
    </location>
</feature>
<protein>
    <recommendedName>
        <fullName evidence="6">Putative aliphatic sulfonates-binding protein</fullName>
    </recommendedName>
</protein>
<dbReference type="PANTHER" id="PTHR30024">
    <property type="entry name" value="ALIPHATIC SULFONATES-BINDING PROTEIN-RELATED"/>
    <property type="match status" value="1"/>
</dbReference>
<dbReference type="FunFam" id="3.40.190.10:FF:000050">
    <property type="entry name" value="Sulfonate ABC transporter substrate-binding protein"/>
    <property type="match status" value="1"/>
</dbReference>
<feature type="signal peptide" evidence="7">
    <location>
        <begin position="1"/>
        <end position="25"/>
    </location>
</feature>
<dbReference type="GO" id="GO:0042626">
    <property type="term" value="F:ATPase-coupled transmembrane transporter activity"/>
    <property type="evidence" value="ECO:0007669"/>
    <property type="project" value="InterPro"/>
</dbReference>
<dbReference type="InterPro" id="IPR015168">
    <property type="entry name" value="SsuA/THI5"/>
</dbReference>
<accession>A0A7W7Z2R1</accession>
<feature type="chain" id="PRO_5031448690" description="Putative aliphatic sulfonates-binding protein" evidence="7">
    <location>
        <begin position="26"/>
        <end position="323"/>
    </location>
</feature>
<evidence type="ECO:0000256" key="6">
    <source>
        <dbReference type="ARBA" id="ARBA00070228"/>
    </source>
</evidence>
<evidence type="ECO:0000256" key="1">
    <source>
        <dbReference type="ARBA" id="ARBA00004418"/>
    </source>
</evidence>
<dbReference type="InterPro" id="IPR010067">
    <property type="entry name" value="ABC_SsuA_sub-bd"/>
</dbReference>
<dbReference type="GO" id="GO:0042597">
    <property type="term" value="C:periplasmic space"/>
    <property type="evidence" value="ECO:0007669"/>
    <property type="project" value="UniProtKB-SubCell"/>
</dbReference>
<sequence length="323" mass="33777">MISFISRLGLIGTAALAIGAQNASAQTPAPPDQVRIGYQKSSTLTAILKTNGDLEKALAPLGVKVSWHEFTSGLPLLEAINTGNVDFGADVADTVPLFAQAAGAKLAYIAEESASPSAQAILVAGDSPIKSIADLKGKKVAVTKGAGSHFLLLAALAKAGLSFKDITPAYLTPADGRAAFIGGNVDAWVAWDPFLTSAARQSKARVLADGSNGLASYKRYYLSSAAFADRRADVLNVIFRKLDETGRWVKAKPQDAASVLAGLWGIDATTVEEANSHRSYKVGAVTAPGLSEQQRIADAFFAEGLLPVKVNADDAKIWTPKPE</sequence>
<comment type="subcellular location">
    <subcellularLocation>
        <location evidence="1">Periplasm</location>
    </subcellularLocation>
</comment>
<comment type="function">
    <text evidence="5">Part of a binding-protein-dependent transport system for aliphatic sulfonates. Putative binding protein.</text>
</comment>
<dbReference type="SMART" id="SM00062">
    <property type="entry name" value="PBPb"/>
    <property type="match status" value="1"/>
</dbReference>
<gene>
    <name evidence="9" type="ORF">HNR60_001661</name>
</gene>
<organism evidence="9 10">
    <name type="scientific">Rhodopseudomonas rhenobacensis</name>
    <dbReference type="NCBI Taxonomy" id="87461"/>
    <lineage>
        <taxon>Bacteria</taxon>
        <taxon>Pseudomonadati</taxon>
        <taxon>Pseudomonadota</taxon>
        <taxon>Alphaproteobacteria</taxon>
        <taxon>Hyphomicrobiales</taxon>
        <taxon>Nitrobacteraceae</taxon>
        <taxon>Rhodopseudomonas</taxon>
    </lineage>
</organism>
<dbReference type="EMBL" id="JACHIH010000007">
    <property type="protein sequence ID" value="MBB5046912.1"/>
    <property type="molecule type" value="Genomic_DNA"/>
</dbReference>
<comment type="similarity">
    <text evidence="2">Belongs to the bacterial solute-binding protein SsuA/TauA family.</text>
</comment>
<evidence type="ECO:0000256" key="5">
    <source>
        <dbReference type="ARBA" id="ARBA00055538"/>
    </source>
</evidence>